<evidence type="ECO:0000313" key="1">
    <source>
        <dbReference type="EMBL" id="GBU06144.1"/>
    </source>
</evidence>
<sequence length="274" mass="31766">MKINNKRRAILKAKKVKGFDPFIKNVKGYPLNTPFKIDNVIEDEWNAMNRSERLSLGKTVKSNVQQGIISGLDCIPVGQGKPQEYKRVADVVIDEPFKCDYVESNKFTNMKDLLDSPIVNSNTIIAIGFFEKNENEASSLYRCKLMNAQGEVLAECERDLKDEFFEQYRNDGIVKYGEAYAEFRALFCFWYLVDRCFENQNLFNEENEILFVAPNEQMIKRLAGISFDSQGNSYFYNEMINDLFDAFTKDGYRELKNHYKSTPQLNGDIKKIFA</sequence>
<gene>
    <name evidence="1" type="ORF">FAEUMB_26850</name>
</gene>
<dbReference type="EMBL" id="BHEO01000008">
    <property type="protein sequence ID" value="GBU06144.1"/>
    <property type="molecule type" value="Genomic_DNA"/>
</dbReference>
<dbReference type="RefSeq" id="WP_116442211.1">
    <property type="nucleotide sequence ID" value="NZ_BHEO01000008.1"/>
</dbReference>
<reference evidence="1 2" key="1">
    <citation type="journal article" date="2018" name="Int. J. Syst. Evol. Microbiol.">
        <title>Draft Genome Sequence of Faecalimonas umbilicata JCM 30896T, an Acetate-Producing Bacterium Isolated from Human Feces.</title>
        <authorList>
            <person name="Sakamoto M."/>
            <person name="Ikeyama N."/>
            <person name="Yuki M."/>
            <person name="Ohkuma M."/>
        </authorList>
    </citation>
    <scope>NUCLEOTIDE SEQUENCE [LARGE SCALE GENOMIC DNA]</scope>
    <source>
        <strain evidence="1 2">EGH7</strain>
    </source>
</reference>
<protein>
    <recommendedName>
        <fullName evidence="3">Restriction endonuclease</fullName>
    </recommendedName>
</protein>
<dbReference type="Proteomes" id="UP000702954">
    <property type="component" value="Unassembled WGS sequence"/>
</dbReference>
<proteinExistence type="predicted"/>
<evidence type="ECO:0000313" key="2">
    <source>
        <dbReference type="Proteomes" id="UP000702954"/>
    </source>
</evidence>
<keyword evidence="2" id="KW-1185">Reference proteome</keyword>
<evidence type="ECO:0008006" key="3">
    <source>
        <dbReference type="Google" id="ProtNLM"/>
    </source>
</evidence>
<comment type="caution">
    <text evidence="1">The sequence shown here is derived from an EMBL/GenBank/DDBJ whole genome shotgun (WGS) entry which is preliminary data.</text>
</comment>
<accession>A0ABQ0R0A1</accession>
<name>A0ABQ0R0A1_9FIRM</name>
<organism evidence="1 2">
    <name type="scientific">Faecalimonas umbilicata</name>
    <dbReference type="NCBI Taxonomy" id="1912855"/>
    <lineage>
        <taxon>Bacteria</taxon>
        <taxon>Bacillati</taxon>
        <taxon>Bacillota</taxon>
        <taxon>Clostridia</taxon>
        <taxon>Lachnospirales</taxon>
        <taxon>Lachnospiraceae</taxon>
        <taxon>Faecalimonas</taxon>
    </lineage>
</organism>